<gene>
    <name evidence="1" type="ORF">LshimejAT787_0112090</name>
</gene>
<comment type="caution">
    <text evidence="1">The sequence shown here is derived from an EMBL/GenBank/DDBJ whole genome shotgun (WGS) entry which is preliminary data.</text>
</comment>
<evidence type="ECO:0000313" key="1">
    <source>
        <dbReference type="EMBL" id="GLB34325.1"/>
    </source>
</evidence>
<name>A0A9P3PE38_LYOSH</name>
<protein>
    <submittedName>
        <fullName evidence="1">Uncharacterized protein</fullName>
    </submittedName>
</protein>
<evidence type="ECO:0000313" key="2">
    <source>
        <dbReference type="Proteomes" id="UP001063166"/>
    </source>
</evidence>
<accession>A0A9P3PE38</accession>
<dbReference type="AlphaFoldDB" id="A0A9P3PE38"/>
<sequence>MRPLFGGTCFTNNAASGWEIRAKTWSSSVFEQDKPQLWKTLSYEDFDVGHSKLIEAASSSRGKYARSTPSTGIQWHNSFESDGGRIPRNILGVATLTSTEITYAADD</sequence>
<reference evidence="1" key="1">
    <citation type="submission" date="2022-07" db="EMBL/GenBank/DDBJ databases">
        <title>The genome of Lyophyllum shimeji provides insight into the initial evolution of ectomycorrhizal fungal genome.</title>
        <authorList>
            <person name="Kobayashi Y."/>
            <person name="Shibata T."/>
            <person name="Hirakawa H."/>
            <person name="Shigenobu S."/>
            <person name="Nishiyama T."/>
            <person name="Yamada A."/>
            <person name="Hasebe M."/>
            <person name="Kawaguchi M."/>
        </authorList>
    </citation>
    <scope>NUCLEOTIDE SEQUENCE</scope>
    <source>
        <strain evidence="1">AT787</strain>
    </source>
</reference>
<dbReference type="EMBL" id="BRPK01000001">
    <property type="protein sequence ID" value="GLB34325.1"/>
    <property type="molecule type" value="Genomic_DNA"/>
</dbReference>
<organism evidence="1 2">
    <name type="scientific">Lyophyllum shimeji</name>
    <name type="common">Hon-shimeji</name>
    <name type="synonym">Tricholoma shimeji</name>
    <dbReference type="NCBI Taxonomy" id="47721"/>
    <lineage>
        <taxon>Eukaryota</taxon>
        <taxon>Fungi</taxon>
        <taxon>Dikarya</taxon>
        <taxon>Basidiomycota</taxon>
        <taxon>Agaricomycotina</taxon>
        <taxon>Agaricomycetes</taxon>
        <taxon>Agaricomycetidae</taxon>
        <taxon>Agaricales</taxon>
        <taxon>Tricholomatineae</taxon>
        <taxon>Lyophyllaceae</taxon>
        <taxon>Lyophyllum</taxon>
    </lineage>
</organism>
<dbReference type="Proteomes" id="UP001063166">
    <property type="component" value="Unassembled WGS sequence"/>
</dbReference>
<proteinExistence type="predicted"/>
<keyword evidence="2" id="KW-1185">Reference proteome</keyword>